<dbReference type="EMBL" id="JAGSNF010000021">
    <property type="protein sequence ID" value="MBR7744516.1"/>
    <property type="molecule type" value="Genomic_DNA"/>
</dbReference>
<keyword evidence="3" id="KW-1185">Reference proteome</keyword>
<proteinExistence type="predicted"/>
<name>A0A941I1P3_9MICO</name>
<evidence type="ECO:0000256" key="1">
    <source>
        <dbReference type="SAM" id="MobiDB-lite"/>
    </source>
</evidence>
<evidence type="ECO:0000313" key="2">
    <source>
        <dbReference type="EMBL" id="MBR7744516.1"/>
    </source>
</evidence>
<reference evidence="2" key="1">
    <citation type="submission" date="2021-04" db="EMBL/GenBank/DDBJ databases">
        <title>Phycicoccus avicenniae sp. nov., a novel endophytic actinomycetes isolated from branch of Avicennia mariana.</title>
        <authorList>
            <person name="Tuo L."/>
        </authorList>
    </citation>
    <scope>NUCLEOTIDE SEQUENCE</scope>
    <source>
        <strain evidence="2">BSK3Z-2</strain>
    </source>
</reference>
<sequence>MQATIHRAPDEQGHGGSALLDDGTQVAVPRESLADSGLLHLRVGQRVTVELDDDGRTCRRAWIAGIGPGRPVG</sequence>
<protein>
    <recommendedName>
        <fullName evidence="4">Cold-shock protein</fullName>
    </recommendedName>
</protein>
<accession>A0A941I1P3</accession>
<comment type="caution">
    <text evidence="2">The sequence shown here is derived from an EMBL/GenBank/DDBJ whole genome shotgun (WGS) entry which is preliminary data.</text>
</comment>
<organism evidence="2 3">
    <name type="scientific">Phycicoccus avicenniae</name>
    <dbReference type="NCBI Taxonomy" id="2828860"/>
    <lineage>
        <taxon>Bacteria</taxon>
        <taxon>Bacillati</taxon>
        <taxon>Actinomycetota</taxon>
        <taxon>Actinomycetes</taxon>
        <taxon>Micrococcales</taxon>
        <taxon>Intrasporangiaceae</taxon>
        <taxon>Phycicoccus</taxon>
    </lineage>
</organism>
<dbReference type="AlphaFoldDB" id="A0A941I1P3"/>
<evidence type="ECO:0008006" key="4">
    <source>
        <dbReference type="Google" id="ProtNLM"/>
    </source>
</evidence>
<gene>
    <name evidence="2" type="ORF">KC207_14565</name>
</gene>
<feature type="region of interest" description="Disordered" evidence="1">
    <location>
        <begin position="1"/>
        <end position="22"/>
    </location>
</feature>
<dbReference type="Proteomes" id="UP000677016">
    <property type="component" value="Unassembled WGS sequence"/>
</dbReference>
<evidence type="ECO:0000313" key="3">
    <source>
        <dbReference type="Proteomes" id="UP000677016"/>
    </source>
</evidence>